<reference evidence="1 2" key="1">
    <citation type="journal article" date="2019" name="Nat. Ecol. Evol.">
        <title>Megaphylogeny resolves global patterns of mushroom evolution.</title>
        <authorList>
            <person name="Varga T."/>
            <person name="Krizsan K."/>
            <person name="Foldi C."/>
            <person name="Dima B."/>
            <person name="Sanchez-Garcia M."/>
            <person name="Sanchez-Ramirez S."/>
            <person name="Szollosi G.J."/>
            <person name="Szarkandi J.G."/>
            <person name="Papp V."/>
            <person name="Albert L."/>
            <person name="Andreopoulos W."/>
            <person name="Angelini C."/>
            <person name="Antonin V."/>
            <person name="Barry K.W."/>
            <person name="Bougher N.L."/>
            <person name="Buchanan P."/>
            <person name="Buyck B."/>
            <person name="Bense V."/>
            <person name="Catcheside P."/>
            <person name="Chovatia M."/>
            <person name="Cooper J."/>
            <person name="Damon W."/>
            <person name="Desjardin D."/>
            <person name="Finy P."/>
            <person name="Geml J."/>
            <person name="Haridas S."/>
            <person name="Hughes K."/>
            <person name="Justo A."/>
            <person name="Karasinski D."/>
            <person name="Kautmanova I."/>
            <person name="Kiss B."/>
            <person name="Kocsube S."/>
            <person name="Kotiranta H."/>
            <person name="LaButti K.M."/>
            <person name="Lechner B.E."/>
            <person name="Liimatainen K."/>
            <person name="Lipzen A."/>
            <person name="Lukacs Z."/>
            <person name="Mihaltcheva S."/>
            <person name="Morgado L.N."/>
            <person name="Niskanen T."/>
            <person name="Noordeloos M.E."/>
            <person name="Ohm R.A."/>
            <person name="Ortiz-Santana B."/>
            <person name="Ovrebo C."/>
            <person name="Racz N."/>
            <person name="Riley R."/>
            <person name="Savchenko A."/>
            <person name="Shiryaev A."/>
            <person name="Soop K."/>
            <person name="Spirin V."/>
            <person name="Szebenyi C."/>
            <person name="Tomsovsky M."/>
            <person name="Tulloss R.E."/>
            <person name="Uehling J."/>
            <person name="Grigoriev I.V."/>
            <person name="Vagvolgyi C."/>
            <person name="Papp T."/>
            <person name="Martin F.M."/>
            <person name="Miettinen O."/>
            <person name="Hibbett D.S."/>
            <person name="Nagy L.G."/>
        </authorList>
    </citation>
    <scope>NUCLEOTIDE SEQUENCE [LARGE SCALE GENOMIC DNA]</scope>
    <source>
        <strain evidence="1 2">OMC1185</strain>
    </source>
</reference>
<dbReference type="OrthoDB" id="3270428at2759"/>
<protein>
    <submittedName>
        <fullName evidence="1">Uncharacterized protein</fullName>
    </submittedName>
</protein>
<dbReference type="Proteomes" id="UP000305948">
    <property type="component" value="Unassembled WGS sequence"/>
</dbReference>
<evidence type="ECO:0000313" key="2">
    <source>
        <dbReference type="Proteomes" id="UP000305948"/>
    </source>
</evidence>
<gene>
    <name evidence="1" type="ORF">OE88DRAFT_1639605</name>
</gene>
<sequence length="129" mass="14147">MYSVAGSKFLASLGIRDFPTFGLVTDGSLGAVSCTYTQPPKQRQKLICEANAHIFDISNPVGAFNFCIFLSMLLTVHGPELERLLTDSRSEDNRRAAFQAKCKANDPALEWNMIMQRKARAASVSASSE</sequence>
<proteinExistence type="predicted"/>
<evidence type="ECO:0000313" key="1">
    <source>
        <dbReference type="EMBL" id="TFK45648.1"/>
    </source>
</evidence>
<name>A0A5C3MNP0_9AGAM</name>
<keyword evidence="2" id="KW-1185">Reference proteome</keyword>
<accession>A0A5C3MNP0</accession>
<dbReference type="EMBL" id="ML213539">
    <property type="protein sequence ID" value="TFK45648.1"/>
    <property type="molecule type" value="Genomic_DNA"/>
</dbReference>
<organism evidence="1 2">
    <name type="scientific">Heliocybe sulcata</name>
    <dbReference type="NCBI Taxonomy" id="5364"/>
    <lineage>
        <taxon>Eukaryota</taxon>
        <taxon>Fungi</taxon>
        <taxon>Dikarya</taxon>
        <taxon>Basidiomycota</taxon>
        <taxon>Agaricomycotina</taxon>
        <taxon>Agaricomycetes</taxon>
        <taxon>Gloeophyllales</taxon>
        <taxon>Gloeophyllaceae</taxon>
        <taxon>Heliocybe</taxon>
    </lineage>
</organism>
<dbReference type="AlphaFoldDB" id="A0A5C3MNP0"/>